<proteinExistence type="inferred from homology"/>
<evidence type="ECO:0000256" key="10">
    <source>
        <dbReference type="SAM" id="SignalP"/>
    </source>
</evidence>
<evidence type="ECO:0000256" key="8">
    <source>
        <dbReference type="PROSITE-ProRule" id="PRU01360"/>
    </source>
</evidence>
<keyword evidence="6 8" id="KW-0472">Membrane</keyword>
<name>A0A2T0U5M1_9SPHI</name>
<evidence type="ECO:0000256" key="3">
    <source>
        <dbReference type="ARBA" id="ARBA00022452"/>
    </source>
</evidence>
<keyword evidence="2 8" id="KW-0813">Transport</keyword>
<accession>A0A2T0U5M1</accession>
<dbReference type="NCBIfam" id="TIGR04056">
    <property type="entry name" value="OMP_RagA_SusC"/>
    <property type="match status" value="1"/>
</dbReference>
<dbReference type="Pfam" id="PF00593">
    <property type="entry name" value="TonB_dep_Rec_b-barrel"/>
    <property type="match status" value="1"/>
</dbReference>
<dbReference type="SUPFAM" id="SSF56935">
    <property type="entry name" value="Porins"/>
    <property type="match status" value="1"/>
</dbReference>
<keyword evidence="14" id="KW-1185">Reference proteome</keyword>
<evidence type="ECO:0000259" key="12">
    <source>
        <dbReference type="Pfam" id="PF07715"/>
    </source>
</evidence>
<sequence>MKRLLLLPILLWVSLSLFAQERQITGTVIEKTTGEVLPGASVFLKGTTVATKTENNGKFVLRTTKTGTVELEVRMVGFVNQTVSVKGNGPVSVSLAEDTKALDEVTVVAAGYGSPIKRSELTGSVSTVSGATIARVPVSSAAEALQGKAAGVQVTTSDGAPGSEVNIRIRGGTSVTQSNAPLFIVDGFPVDNINDIPPTDILSIDILKDASMTAIFGARGGNGVVVVTTKRASSGKLSLNFNHNTQVRTLVRKIDLMTPHEFVKVQYEAAVGDNTRRQRFRGNFGNPLDFDLYKRFEGNDWQDEILGGSPLSHMYNLTLNGGSQTLRFNTSITHHDEQGVLIGSGVKRTNVNTKFSAELSKNVKLLINPRFTYRQNSGAGAGNVGSGGIIGVLRYRPTNGIREFSHVPAEDIDPDEERLFEYNNPKGDINQNYQKGNNYEFTNQASVDWNIMKGLTFRTLGSQYMAFNYKDRFWGDLTSDAVSNNRLPIVELESQRRNRYGWTNTLEYATELDKHNFRFLLGQEIQSSAQFTSSNTSRYFPKEIEPERAVRNLTLGTPWKATSFSTSPERLSSIFGQANYNFDRKYLLSLTYRADGSTKFAPGKQWGHFPAIAGAWVLSQEEFLADQELFSELKVRASIGKSGNNRIEDDMWRYQYRINGTGGPGWGESNETGYEYYGNTGGGTMPNPDIKWETTLTRNLAFDIGLFNERVTITPEAYWNTTTDLLYLSNIPTTTGYTQQMQNIGQVTNRGFDLTVNTQIIRKERAYLNATLTFGAGKTRIDKLNGREDVLWMTPSSGWKSSEADYMLKVGDQLGLIYGFVYDGIYGFDEFDQQGFNFVAKPGTVNNDALFGTQPGRPKFKNFVDAEGEENVVNERDKVVIGNTNPKFSGGFNIAGGWRNFDISANFFGMYGFDVNNATRYTLSSFENNNNNYFNILPEFNASNRWRYADDVYGDRMLSNALYVQQYRDVNSNATIFNPVDISKKVTHSYFIEDGSFLRLQDLTVGYTLPQSALKRLKVGSLRVFVSGYNLFLWTNYTGYDPEVDVQTGLTPGIDYNRYPRSRNFLAGLNITL</sequence>
<dbReference type="EMBL" id="PVTH01000004">
    <property type="protein sequence ID" value="PRY53225.1"/>
    <property type="molecule type" value="Genomic_DNA"/>
</dbReference>
<dbReference type="PROSITE" id="PS52016">
    <property type="entry name" value="TONB_DEPENDENT_REC_3"/>
    <property type="match status" value="1"/>
</dbReference>
<keyword evidence="4 8" id="KW-0812">Transmembrane</keyword>
<feature type="signal peptide" evidence="10">
    <location>
        <begin position="1"/>
        <end position="19"/>
    </location>
</feature>
<evidence type="ECO:0000256" key="5">
    <source>
        <dbReference type="ARBA" id="ARBA00023077"/>
    </source>
</evidence>
<dbReference type="InterPro" id="IPR023997">
    <property type="entry name" value="TonB-dep_OMP_SusC/RagA_CS"/>
</dbReference>
<dbReference type="InterPro" id="IPR023996">
    <property type="entry name" value="TonB-dep_OMP_SusC/RagA"/>
</dbReference>
<dbReference type="Pfam" id="PF07715">
    <property type="entry name" value="Plug"/>
    <property type="match status" value="1"/>
</dbReference>
<dbReference type="Pfam" id="PF13715">
    <property type="entry name" value="CarbopepD_reg_2"/>
    <property type="match status" value="1"/>
</dbReference>
<feature type="domain" description="TonB-dependent receptor plug" evidence="12">
    <location>
        <begin position="119"/>
        <end position="224"/>
    </location>
</feature>
<evidence type="ECO:0000256" key="4">
    <source>
        <dbReference type="ARBA" id="ARBA00022692"/>
    </source>
</evidence>
<evidence type="ECO:0000313" key="14">
    <source>
        <dbReference type="Proteomes" id="UP000238034"/>
    </source>
</evidence>
<dbReference type="SUPFAM" id="SSF49464">
    <property type="entry name" value="Carboxypeptidase regulatory domain-like"/>
    <property type="match status" value="1"/>
</dbReference>
<dbReference type="RefSeq" id="WP_106292800.1">
    <property type="nucleotide sequence ID" value="NZ_PVTH01000004.1"/>
</dbReference>
<dbReference type="AlphaFoldDB" id="A0A2T0U5M1"/>
<evidence type="ECO:0000256" key="2">
    <source>
        <dbReference type="ARBA" id="ARBA00022448"/>
    </source>
</evidence>
<gene>
    <name evidence="13" type="ORF">B0I27_104235</name>
</gene>
<organism evidence="13 14">
    <name type="scientific">Arcticibacter pallidicorallinus</name>
    <dbReference type="NCBI Taxonomy" id="1259464"/>
    <lineage>
        <taxon>Bacteria</taxon>
        <taxon>Pseudomonadati</taxon>
        <taxon>Bacteroidota</taxon>
        <taxon>Sphingobacteriia</taxon>
        <taxon>Sphingobacteriales</taxon>
        <taxon>Sphingobacteriaceae</taxon>
        <taxon>Arcticibacter</taxon>
    </lineage>
</organism>
<dbReference type="GO" id="GO:0009279">
    <property type="term" value="C:cell outer membrane"/>
    <property type="evidence" value="ECO:0007669"/>
    <property type="project" value="UniProtKB-SubCell"/>
</dbReference>
<reference evidence="13 14" key="1">
    <citation type="submission" date="2018-03" db="EMBL/GenBank/DDBJ databases">
        <title>Genomic Encyclopedia of Type Strains, Phase III (KMG-III): the genomes of soil and plant-associated and newly described type strains.</title>
        <authorList>
            <person name="Whitman W."/>
        </authorList>
    </citation>
    <scope>NUCLEOTIDE SEQUENCE [LARGE SCALE GENOMIC DNA]</scope>
    <source>
        <strain evidence="13 14">CGMCC 1.9313</strain>
    </source>
</reference>
<keyword evidence="7 8" id="KW-0998">Cell outer membrane</keyword>
<feature type="domain" description="TonB-dependent receptor-like beta-barrel" evidence="11">
    <location>
        <begin position="411"/>
        <end position="800"/>
    </location>
</feature>
<keyword evidence="5 9" id="KW-0798">TonB box</keyword>
<evidence type="ECO:0000256" key="6">
    <source>
        <dbReference type="ARBA" id="ARBA00023136"/>
    </source>
</evidence>
<dbReference type="InterPro" id="IPR012910">
    <property type="entry name" value="Plug_dom"/>
</dbReference>
<dbReference type="NCBIfam" id="TIGR04057">
    <property type="entry name" value="SusC_RagA_signa"/>
    <property type="match status" value="1"/>
</dbReference>
<dbReference type="OrthoDB" id="9768177at2"/>
<keyword evidence="10" id="KW-0732">Signal</keyword>
<protein>
    <submittedName>
        <fullName evidence="13">TonB-linked SusC/RagA family outer membrane protein</fullName>
    </submittedName>
</protein>
<evidence type="ECO:0000313" key="13">
    <source>
        <dbReference type="EMBL" id="PRY53225.1"/>
    </source>
</evidence>
<dbReference type="Gene3D" id="2.60.40.1120">
    <property type="entry name" value="Carboxypeptidase-like, regulatory domain"/>
    <property type="match status" value="1"/>
</dbReference>
<comment type="similarity">
    <text evidence="8 9">Belongs to the TonB-dependent receptor family.</text>
</comment>
<evidence type="ECO:0000259" key="11">
    <source>
        <dbReference type="Pfam" id="PF00593"/>
    </source>
</evidence>
<evidence type="ECO:0000256" key="1">
    <source>
        <dbReference type="ARBA" id="ARBA00004571"/>
    </source>
</evidence>
<dbReference type="InterPro" id="IPR037066">
    <property type="entry name" value="Plug_dom_sf"/>
</dbReference>
<dbReference type="Gene3D" id="2.170.130.10">
    <property type="entry name" value="TonB-dependent receptor, plug domain"/>
    <property type="match status" value="1"/>
</dbReference>
<dbReference type="InterPro" id="IPR039426">
    <property type="entry name" value="TonB-dep_rcpt-like"/>
</dbReference>
<comment type="caution">
    <text evidence="13">The sequence shown here is derived from an EMBL/GenBank/DDBJ whole genome shotgun (WGS) entry which is preliminary data.</text>
</comment>
<evidence type="ECO:0000256" key="9">
    <source>
        <dbReference type="RuleBase" id="RU003357"/>
    </source>
</evidence>
<feature type="chain" id="PRO_5015777424" evidence="10">
    <location>
        <begin position="20"/>
        <end position="1073"/>
    </location>
</feature>
<dbReference type="InterPro" id="IPR036942">
    <property type="entry name" value="Beta-barrel_TonB_sf"/>
</dbReference>
<dbReference type="Proteomes" id="UP000238034">
    <property type="component" value="Unassembled WGS sequence"/>
</dbReference>
<comment type="subcellular location">
    <subcellularLocation>
        <location evidence="1 8">Cell outer membrane</location>
        <topology evidence="1 8">Multi-pass membrane protein</topology>
    </subcellularLocation>
</comment>
<dbReference type="Gene3D" id="2.40.170.20">
    <property type="entry name" value="TonB-dependent receptor, beta-barrel domain"/>
    <property type="match status" value="1"/>
</dbReference>
<evidence type="ECO:0000256" key="7">
    <source>
        <dbReference type="ARBA" id="ARBA00023237"/>
    </source>
</evidence>
<dbReference type="InterPro" id="IPR000531">
    <property type="entry name" value="Beta-barrel_TonB"/>
</dbReference>
<dbReference type="InterPro" id="IPR008969">
    <property type="entry name" value="CarboxyPept-like_regulatory"/>
</dbReference>
<keyword evidence="3 8" id="KW-1134">Transmembrane beta strand</keyword>